<evidence type="ECO:0000313" key="6">
    <source>
        <dbReference type="EMBL" id="ALK44310.1"/>
    </source>
</evidence>
<dbReference type="PIRSF" id="PIRSF000441">
    <property type="entry name" value="CysE"/>
    <property type="match status" value="1"/>
</dbReference>
<dbReference type="Gene3D" id="2.160.10.10">
    <property type="entry name" value="Hexapeptide repeat proteins"/>
    <property type="match status" value="1"/>
</dbReference>
<keyword evidence="4 5" id="KW-0012">Acyltransferase</keyword>
<evidence type="ECO:0000256" key="1">
    <source>
        <dbReference type="ARBA" id="ARBA00007274"/>
    </source>
</evidence>
<organism evidence="6">
    <name type="scientific">Colwellia sp. C1</name>
    <dbReference type="NCBI Taxonomy" id="1737566"/>
    <lineage>
        <taxon>Bacteria</taxon>
        <taxon>Pseudomonadati</taxon>
        <taxon>Pseudomonadota</taxon>
        <taxon>Gammaproteobacteria</taxon>
        <taxon>Alteromonadales</taxon>
        <taxon>Colwelliaceae</taxon>
        <taxon>Colwellia</taxon>
    </lineage>
</organism>
<evidence type="ECO:0000256" key="4">
    <source>
        <dbReference type="ARBA" id="ARBA00023315"/>
    </source>
</evidence>
<dbReference type="InterPro" id="IPR045304">
    <property type="entry name" value="LbH_SAT"/>
</dbReference>
<dbReference type="GO" id="GO:0005737">
    <property type="term" value="C:cytoplasm"/>
    <property type="evidence" value="ECO:0007669"/>
    <property type="project" value="InterPro"/>
</dbReference>
<protein>
    <recommendedName>
        <fullName evidence="5">Serine acetyltransferase</fullName>
        <ecNumber evidence="5">2.3.1.30</ecNumber>
    </recommendedName>
</protein>
<sequence length="173" mass="18681">MRLLSLISLDFHRKKEIFIEDGANPSTLRMLFTDGTSANVFYRIMFCFSKYKFLMPFALFFQHVNRVYNGCVIGVKFEAKPGFVIMHPIGVVINSKTKVGNNITIESGVVIGAEKGLSPCLGDNIFIGAGAKIIGNVIIGSNVKIGANAVVVTDIPSNSTALGIPATARVNKL</sequence>
<comment type="similarity">
    <text evidence="1 5">Belongs to the transferase hexapeptide repeat family.</text>
</comment>
<dbReference type="EMBL" id="KT428295">
    <property type="protein sequence ID" value="ALK44310.1"/>
    <property type="molecule type" value="Genomic_DNA"/>
</dbReference>
<reference evidence="6" key="1">
    <citation type="submission" date="2015-08" db="EMBL/GenBank/DDBJ databases">
        <title>Partial sequence of psychrophilic Colwellia sp.</title>
        <authorList>
            <person name="Pankowski J.A."/>
            <person name="Leong J.S."/>
            <person name="Nano F.E."/>
        </authorList>
    </citation>
    <scope>NUCLEOTIDE SEQUENCE</scope>
    <source>
        <strain evidence="6">C1</strain>
    </source>
</reference>
<comment type="catalytic activity">
    <reaction evidence="5">
        <text>L-serine + acetyl-CoA = O-acetyl-L-serine + CoA</text>
        <dbReference type="Rhea" id="RHEA:24560"/>
        <dbReference type="ChEBI" id="CHEBI:33384"/>
        <dbReference type="ChEBI" id="CHEBI:57287"/>
        <dbReference type="ChEBI" id="CHEBI:57288"/>
        <dbReference type="ChEBI" id="CHEBI:58340"/>
        <dbReference type="EC" id="2.3.1.30"/>
    </reaction>
</comment>
<proteinExistence type="inferred from homology"/>
<dbReference type="GO" id="GO:0009001">
    <property type="term" value="F:serine O-acetyltransferase activity"/>
    <property type="evidence" value="ECO:0007669"/>
    <property type="project" value="UniProtKB-EC"/>
</dbReference>
<dbReference type="SUPFAM" id="SSF51161">
    <property type="entry name" value="Trimeric LpxA-like enzymes"/>
    <property type="match status" value="1"/>
</dbReference>
<dbReference type="InterPro" id="IPR018357">
    <property type="entry name" value="Hexapep_transf_CS"/>
</dbReference>
<dbReference type="InterPro" id="IPR011004">
    <property type="entry name" value="Trimer_LpxA-like_sf"/>
</dbReference>
<dbReference type="Pfam" id="PF00132">
    <property type="entry name" value="Hexapep"/>
    <property type="match status" value="1"/>
</dbReference>
<dbReference type="GO" id="GO:0006535">
    <property type="term" value="P:cysteine biosynthetic process from serine"/>
    <property type="evidence" value="ECO:0007669"/>
    <property type="project" value="InterPro"/>
</dbReference>
<dbReference type="EC" id="2.3.1.30" evidence="5"/>
<dbReference type="CDD" id="cd03354">
    <property type="entry name" value="LbH_SAT"/>
    <property type="match status" value="1"/>
</dbReference>
<evidence type="ECO:0000256" key="5">
    <source>
        <dbReference type="PIRNR" id="PIRNR000441"/>
    </source>
</evidence>
<dbReference type="PROSITE" id="PS00101">
    <property type="entry name" value="HEXAPEP_TRANSFERASES"/>
    <property type="match status" value="1"/>
</dbReference>
<keyword evidence="3" id="KW-0677">Repeat</keyword>
<dbReference type="InterPro" id="IPR005881">
    <property type="entry name" value="Ser_O-AcTrfase"/>
</dbReference>
<keyword evidence="2 5" id="KW-0808">Transferase</keyword>
<dbReference type="InterPro" id="IPR001451">
    <property type="entry name" value="Hexapep"/>
</dbReference>
<accession>A0A0P0KTK3</accession>
<name>A0A0P0KTK3_9GAMM</name>
<evidence type="ECO:0000256" key="3">
    <source>
        <dbReference type="ARBA" id="ARBA00022737"/>
    </source>
</evidence>
<evidence type="ECO:0000256" key="2">
    <source>
        <dbReference type="ARBA" id="ARBA00022679"/>
    </source>
</evidence>
<dbReference type="AlphaFoldDB" id="A0A0P0KTK3"/>
<dbReference type="PANTHER" id="PTHR42811">
    <property type="entry name" value="SERINE ACETYLTRANSFERASE"/>
    <property type="match status" value="1"/>
</dbReference>